<evidence type="ECO:0000256" key="2">
    <source>
        <dbReference type="ARBA" id="ARBA00010015"/>
    </source>
</evidence>
<evidence type="ECO:0000256" key="3">
    <source>
        <dbReference type="ARBA" id="ARBA00022722"/>
    </source>
</evidence>
<feature type="domain" description="ERCC4" evidence="12">
    <location>
        <begin position="724"/>
        <end position="804"/>
    </location>
</feature>
<dbReference type="InterPro" id="IPR047520">
    <property type="entry name" value="XPF_nuclease"/>
</dbReference>
<dbReference type="FunFam" id="3.40.50.10130:FF:000002">
    <property type="entry name" value="DNA repair endonuclease XPF"/>
    <property type="match status" value="1"/>
</dbReference>
<evidence type="ECO:0000256" key="8">
    <source>
        <dbReference type="ARBA" id="ARBA00023204"/>
    </source>
</evidence>
<feature type="compositionally biased region" description="Low complexity" evidence="11">
    <location>
        <begin position="532"/>
        <end position="548"/>
    </location>
</feature>
<keyword evidence="4 13" id="KW-0255">Endonuclease</keyword>
<organism evidence="13 14">
    <name type="scientific">Drosophila guanche</name>
    <name type="common">Fruit fly</name>
    <dbReference type="NCBI Taxonomy" id="7266"/>
    <lineage>
        <taxon>Eukaryota</taxon>
        <taxon>Metazoa</taxon>
        <taxon>Ecdysozoa</taxon>
        <taxon>Arthropoda</taxon>
        <taxon>Hexapoda</taxon>
        <taxon>Insecta</taxon>
        <taxon>Pterygota</taxon>
        <taxon>Neoptera</taxon>
        <taxon>Endopterygota</taxon>
        <taxon>Diptera</taxon>
        <taxon>Brachycera</taxon>
        <taxon>Muscomorpha</taxon>
        <taxon>Ephydroidea</taxon>
        <taxon>Drosophilidae</taxon>
        <taxon>Drosophila</taxon>
        <taxon>Sophophora</taxon>
    </lineage>
</organism>
<gene>
    <name evidence="13" type="ORF">DGUA_6G019404</name>
</gene>
<reference evidence="14" key="1">
    <citation type="submission" date="2018-01" db="EMBL/GenBank/DDBJ databases">
        <authorList>
            <person name="Alioto T."/>
            <person name="Alioto T."/>
        </authorList>
    </citation>
    <scope>NUCLEOTIDE SEQUENCE [LARGE SCALE GENOMIC DNA]</scope>
</reference>
<comment type="similarity">
    <text evidence="2">Belongs to the XPF family.</text>
</comment>
<dbReference type="GO" id="GO:1901255">
    <property type="term" value="P:nucleotide-excision repair involved in interstrand cross-link repair"/>
    <property type="evidence" value="ECO:0007669"/>
    <property type="project" value="TreeGrafter"/>
</dbReference>
<dbReference type="PANTHER" id="PTHR10150">
    <property type="entry name" value="DNA REPAIR ENDONUCLEASE XPF"/>
    <property type="match status" value="1"/>
</dbReference>
<keyword evidence="6" id="KW-0378">Hydrolase</keyword>
<keyword evidence="14" id="KW-1185">Reference proteome</keyword>
<dbReference type="EMBL" id="OUUW01000018">
    <property type="protein sequence ID" value="SPP89163.1"/>
    <property type="molecule type" value="Genomic_DNA"/>
</dbReference>
<dbReference type="SMART" id="SM00891">
    <property type="entry name" value="ERCC4"/>
    <property type="match status" value="1"/>
</dbReference>
<dbReference type="InterPro" id="IPR006166">
    <property type="entry name" value="ERCC4_domain"/>
</dbReference>
<proteinExistence type="inferred from homology"/>
<dbReference type="STRING" id="7266.A0A3B0K781"/>
<comment type="subcellular location">
    <subcellularLocation>
        <location evidence="1">Nucleus</location>
    </subcellularLocation>
</comment>
<dbReference type="Proteomes" id="UP000268350">
    <property type="component" value="Unassembled WGS sequence"/>
</dbReference>
<dbReference type="GO" id="GO:0000724">
    <property type="term" value="P:double-strand break repair via homologous recombination"/>
    <property type="evidence" value="ECO:0007669"/>
    <property type="project" value="TreeGrafter"/>
</dbReference>
<dbReference type="InterPro" id="IPR011335">
    <property type="entry name" value="Restrct_endonuc-II-like"/>
</dbReference>
<evidence type="ECO:0000259" key="12">
    <source>
        <dbReference type="SMART" id="SM00891"/>
    </source>
</evidence>
<evidence type="ECO:0000256" key="11">
    <source>
        <dbReference type="SAM" id="MobiDB-lite"/>
    </source>
</evidence>
<dbReference type="GO" id="GO:0000712">
    <property type="term" value="P:resolution of meiotic recombination intermediates"/>
    <property type="evidence" value="ECO:0007669"/>
    <property type="project" value="TreeGrafter"/>
</dbReference>
<evidence type="ECO:0000313" key="14">
    <source>
        <dbReference type="Proteomes" id="UP000268350"/>
    </source>
</evidence>
<dbReference type="CDD" id="cd20078">
    <property type="entry name" value="XPF_nuclease_XPF_euk"/>
    <property type="match status" value="1"/>
</dbReference>
<keyword evidence="3" id="KW-0540">Nuclease</keyword>
<dbReference type="NCBIfam" id="TIGR00596">
    <property type="entry name" value="rad1"/>
    <property type="match status" value="1"/>
</dbReference>
<evidence type="ECO:0000256" key="6">
    <source>
        <dbReference type="ARBA" id="ARBA00022801"/>
    </source>
</evidence>
<protein>
    <recommendedName>
        <fullName evidence="10">DNA repair endonuclease XPF</fullName>
    </recommendedName>
</protein>
<dbReference type="OrthoDB" id="361020at2759"/>
<evidence type="ECO:0000313" key="13">
    <source>
        <dbReference type="EMBL" id="SPP89163.1"/>
    </source>
</evidence>
<dbReference type="Gene3D" id="1.10.150.20">
    <property type="entry name" value="5' to 3' exonuclease, C-terminal subdomain"/>
    <property type="match status" value="1"/>
</dbReference>
<evidence type="ECO:0000256" key="7">
    <source>
        <dbReference type="ARBA" id="ARBA00023125"/>
    </source>
</evidence>
<evidence type="ECO:0000256" key="9">
    <source>
        <dbReference type="ARBA" id="ARBA00023242"/>
    </source>
</evidence>
<feature type="compositionally biased region" description="Basic and acidic residues" evidence="11">
    <location>
        <begin position="12"/>
        <end position="31"/>
    </location>
</feature>
<keyword evidence="7" id="KW-0238">DNA-binding</keyword>
<feature type="region of interest" description="Disordered" evidence="11">
    <location>
        <begin position="1"/>
        <end position="31"/>
    </location>
</feature>
<dbReference type="SUPFAM" id="SSF52980">
    <property type="entry name" value="Restriction endonuclease-like"/>
    <property type="match status" value="1"/>
</dbReference>
<dbReference type="GO" id="GO:0000110">
    <property type="term" value="C:nucleotide-excision repair factor 1 complex"/>
    <property type="evidence" value="ECO:0007669"/>
    <property type="project" value="TreeGrafter"/>
</dbReference>
<dbReference type="SUPFAM" id="SSF47781">
    <property type="entry name" value="RuvA domain 2-like"/>
    <property type="match status" value="1"/>
</dbReference>
<dbReference type="InterPro" id="IPR010994">
    <property type="entry name" value="RuvA_2-like"/>
</dbReference>
<dbReference type="InterPro" id="IPR006167">
    <property type="entry name" value="XPF"/>
</dbReference>
<keyword evidence="8" id="KW-0234">DNA repair</keyword>
<evidence type="ECO:0000256" key="5">
    <source>
        <dbReference type="ARBA" id="ARBA00022763"/>
    </source>
</evidence>
<dbReference type="OMA" id="THILDIM"/>
<dbReference type="PANTHER" id="PTHR10150:SF0">
    <property type="entry name" value="DNA REPAIR ENDONUCLEASE XPF"/>
    <property type="match status" value="1"/>
</dbReference>
<evidence type="ECO:0000256" key="10">
    <source>
        <dbReference type="ARBA" id="ARBA00072370"/>
    </source>
</evidence>
<evidence type="ECO:0000256" key="4">
    <source>
        <dbReference type="ARBA" id="ARBA00022759"/>
    </source>
</evidence>
<dbReference type="Gene3D" id="3.40.50.10130">
    <property type="match status" value="1"/>
</dbReference>
<dbReference type="GO" id="GO:0003697">
    <property type="term" value="F:single-stranded DNA binding"/>
    <property type="evidence" value="ECO:0007669"/>
    <property type="project" value="InterPro"/>
</dbReference>
<feature type="region of interest" description="Disordered" evidence="11">
    <location>
        <begin position="471"/>
        <end position="494"/>
    </location>
</feature>
<evidence type="ECO:0000256" key="1">
    <source>
        <dbReference type="ARBA" id="ARBA00004123"/>
    </source>
</evidence>
<feature type="region of interest" description="Disordered" evidence="11">
    <location>
        <begin position="532"/>
        <end position="556"/>
    </location>
</feature>
<sequence length="988" mass="112096">MSETAAENTAEAEEKTETEPEAGKELSQETDTRNLLQTAAAVQEDEELANVVTAEEYLMSKDVVLLEYEKQMFLDLVHADGLLVCAKGLSYERALVHIFKAYSDAGNLILVINSSDWEETYYKSKMEAKYIHEVANTATERERVYLEGGLQFISTRILVVDLLKQRIPIELITGIVVLRAHTIIESCQEAFALRLYRQRNKTGFVKAFSNSPEAFTIGYSHIERTMRNLFVKQLYIWPRFHATVRGALKPWQAQTIELHVPLSQHMTSIQTHILDIMNFLVREIKRINRNVDMEAVTVENCVTKKFHKILQAQLDCIWHQLNSQTKLIVADLKILRSLMISTMYHDAVSAYALMKRYRSTEYALSNSGWTLLDAAEQIFKLSKQRVYNGQQEFEPEPCPKWQALTELLTQDISQEKHRVEQPKVLILCQDTRTCYQLKQYLTQGGPRFLLQQALHHEVPVGNLSDKYARESQSIATGKPASAATPKAGASGVTVESSQPPAAAVAMDELSQLLSETDAEAQHFEESYMLTMTQTQLQPQPQPQGQSQEKQLKSDPNDSIFETIPELEQFDVTAALEAAAHLKQPYVCLQTFKTEREGSMALENMLEQLQPHHVVMYNTNVTAIRQLEVFEARRRLPPAERMKVYFLIHARTVEEQSYLTSLRREKAAFELIIDTKSKMVVPEYQDGKTDEAFVLYKSYDDEPAGDNAQSRLAGGQPQGHRETPKVIVDMREFRSDLPCLIHKRGLEVLPLTISIGDYILTPEVCVERKSISDLIGSLNSGRLYNQCVQMQRHYAKPILLIEFDQNKPFHLQGKFMLSQQTTATNADIVQKLQLLTLHFPRLRLIWSPSPYATAQLFEELKLGKPEPDPRQAVALGSEEPVAGEQLQYNSGIHDFLLRLPGVHTRNVYGLLRKGGSLHQLLLRTQAELSEMLQSQECGKLLYDILHVAHLPQKDEVAGSTALLAAGKQFGAGSHNRFRKAAVESRRGRH</sequence>
<dbReference type="GO" id="GO:0000014">
    <property type="term" value="F:single-stranded DNA endodeoxyribonuclease activity"/>
    <property type="evidence" value="ECO:0007669"/>
    <property type="project" value="TreeGrafter"/>
</dbReference>
<keyword evidence="9" id="KW-0539">Nucleus</keyword>
<dbReference type="AlphaFoldDB" id="A0A3B0K781"/>
<name>A0A3B0K781_DROGU</name>
<dbReference type="GO" id="GO:0003684">
    <property type="term" value="F:damaged DNA binding"/>
    <property type="evidence" value="ECO:0007669"/>
    <property type="project" value="TreeGrafter"/>
</dbReference>
<dbReference type="Pfam" id="PF02732">
    <property type="entry name" value="ERCC4"/>
    <property type="match status" value="1"/>
</dbReference>
<accession>A0A3B0K781</accession>
<keyword evidence="5" id="KW-0227">DNA damage</keyword>